<dbReference type="Gene3D" id="3.40.50.2300">
    <property type="match status" value="1"/>
</dbReference>
<dbReference type="InterPro" id="IPR016032">
    <property type="entry name" value="Sig_transdc_resp-reg_C-effctor"/>
</dbReference>
<dbReference type="PANTHER" id="PTHR44688">
    <property type="entry name" value="DNA-BINDING TRANSCRIPTIONAL ACTIVATOR DEVR_DOSR"/>
    <property type="match status" value="1"/>
</dbReference>
<evidence type="ECO:0000256" key="1">
    <source>
        <dbReference type="ARBA" id="ARBA00023015"/>
    </source>
</evidence>
<reference evidence="5 6" key="1">
    <citation type="journal article" date="2012" name="J. Bacteriol.">
        <title>Draft Genome Sequence of Plant Growth-Promoting Rhizobium Mesorhizobium amorphae, Isolated from Zinc-Lead Mine Tailings.</title>
        <authorList>
            <person name="Hao X."/>
            <person name="Lin Y."/>
            <person name="Johnstone L."/>
            <person name="Baltrus D.A."/>
            <person name="Miller S.J."/>
            <person name="Wei G."/>
            <person name="Rensing C."/>
        </authorList>
    </citation>
    <scope>NUCLEOTIDE SEQUENCE [LARGE SCALE GENOMIC DNA]</scope>
    <source>
        <strain evidence="5 6">CCNWGS0123</strain>
    </source>
</reference>
<dbReference type="SMART" id="SM00421">
    <property type="entry name" value="HTH_LUXR"/>
    <property type="match status" value="1"/>
</dbReference>
<dbReference type="CDD" id="cd06170">
    <property type="entry name" value="LuxR_C_like"/>
    <property type="match status" value="1"/>
</dbReference>
<protein>
    <submittedName>
        <fullName evidence="5">Transcriptional regulator</fullName>
    </submittedName>
</protein>
<name>G6Y9C2_9HYPH</name>
<accession>G6Y9C2</accession>
<dbReference type="AlphaFoldDB" id="G6Y9C2"/>
<keyword evidence="2" id="KW-0238">DNA-binding</keyword>
<evidence type="ECO:0000256" key="3">
    <source>
        <dbReference type="ARBA" id="ARBA00023163"/>
    </source>
</evidence>
<dbReference type="PATRIC" id="fig|1082933.3.peg.2465"/>
<dbReference type="PANTHER" id="PTHR44688:SF16">
    <property type="entry name" value="DNA-BINDING TRANSCRIPTIONAL ACTIVATOR DEVR_DOSR"/>
    <property type="match status" value="1"/>
</dbReference>
<dbReference type="KEGG" id="mamo:A6B35_18375"/>
<dbReference type="Proteomes" id="UP000002949">
    <property type="component" value="Unassembled WGS sequence"/>
</dbReference>
<keyword evidence="6" id="KW-1185">Reference proteome</keyword>
<proteinExistence type="predicted"/>
<evidence type="ECO:0000259" key="4">
    <source>
        <dbReference type="PROSITE" id="PS50043"/>
    </source>
</evidence>
<dbReference type="GO" id="GO:0006355">
    <property type="term" value="P:regulation of DNA-templated transcription"/>
    <property type="evidence" value="ECO:0007669"/>
    <property type="project" value="InterPro"/>
</dbReference>
<dbReference type="eggNOG" id="COG2197">
    <property type="taxonomic scope" value="Bacteria"/>
</dbReference>
<sequence length="257" mass="28082">MTLSFSAEQNGSAHDHPSIVVIDHHPLWRSCLARILRAEFQEFAILEIETAHHWDSIVGKDISLVALNTGSSIVTDERVLENLAYLRRSLREGYLVLLTEIDESAITDAMIFELSKYGVRGYIAASASVEIALAAFRLVMAGGVYFPRSVIMSCSDWTPVSPENIVALHPNATMIGMAPEPPAIANTACAIFTERERQVMASLLRGLSNKVIASELNLSQNTVKSHISHIMRKLHATNRTEAVVLSQHAGPVTNGGL</sequence>
<dbReference type="SUPFAM" id="SSF46894">
    <property type="entry name" value="C-terminal effector domain of the bipartite response regulators"/>
    <property type="match status" value="1"/>
</dbReference>
<keyword evidence="1" id="KW-0805">Transcription regulation</keyword>
<feature type="domain" description="HTH luxR-type" evidence="4">
    <location>
        <begin position="185"/>
        <end position="250"/>
    </location>
</feature>
<dbReference type="EMBL" id="AGSN01000101">
    <property type="protein sequence ID" value="EHH11628.1"/>
    <property type="molecule type" value="Genomic_DNA"/>
</dbReference>
<gene>
    <name evidence="5" type="ORF">MEA186_12708</name>
</gene>
<evidence type="ECO:0000313" key="6">
    <source>
        <dbReference type="Proteomes" id="UP000002949"/>
    </source>
</evidence>
<organism evidence="5 6">
    <name type="scientific">Mesorhizobium amorphae CCNWGS0123</name>
    <dbReference type="NCBI Taxonomy" id="1082933"/>
    <lineage>
        <taxon>Bacteria</taxon>
        <taxon>Pseudomonadati</taxon>
        <taxon>Pseudomonadota</taxon>
        <taxon>Alphaproteobacteria</taxon>
        <taxon>Hyphomicrobiales</taxon>
        <taxon>Phyllobacteriaceae</taxon>
        <taxon>Mesorhizobium</taxon>
    </lineage>
</organism>
<dbReference type="PROSITE" id="PS00622">
    <property type="entry name" value="HTH_LUXR_1"/>
    <property type="match status" value="1"/>
</dbReference>
<dbReference type="STRING" id="1082933.A6B35_18375"/>
<dbReference type="PRINTS" id="PR00038">
    <property type="entry name" value="HTHLUXR"/>
</dbReference>
<evidence type="ECO:0000256" key="2">
    <source>
        <dbReference type="ARBA" id="ARBA00023125"/>
    </source>
</evidence>
<dbReference type="Gene3D" id="1.10.10.10">
    <property type="entry name" value="Winged helix-like DNA-binding domain superfamily/Winged helix DNA-binding domain"/>
    <property type="match status" value="1"/>
</dbReference>
<dbReference type="Pfam" id="PF00196">
    <property type="entry name" value="GerE"/>
    <property type="match status" value="1"/>
</dbReference>
<keyword evidence="3" id="KW-0804">Transcription</keyword>
<dbReference type="PROSITE" id="PS50043">
    <property type="entry name" value="HTH_LUXR_2"/>
    <property type="match status" value="1"/>
</dbReference>
<evidence type="ECO:0000313" key="5">
    <source>
        <dbReference type="EMBL" id="EHH11628.1"/>
    </source>
</evidence>
<dbReference type="InterPro" id="IPR000792">
    <property type="entry name" value="Tscrpt_reg_LuxR_C"/>
</dbReference>
<dbReference type="GO" id="GO:0003677">
    <property type="term" value="F:DNA binding"/>
    <property type="evidence" value="ECO:0007669"/>
    <property type="project" value="UniProtKB-KW"/>
</dbReference>
<dbReference type="InterPro" id="IPR036388">
    <property type="entry name" value="WH-like_DNA-bd_sf"/>
</dbReference>